<evidence type="ECO:0000313" key="3">
    <source>
        <dbReference type="Proteomes" id="UP000265703"/>
    </source>
</evidence>
<dbReference type="EMBL" id="QKYT01000256">
    <property type="protein sequence ID" value="RIA88606.1"/>
    <property type="molecule type" value="Genomic_DNA"/>
</dbReference>
<evidence type="ECO:0000313" key="2">
    <source>
        <dbReference type="EMBL" id="RIA88606.1"/>
    </source>
</evidence>
<organism evidence="2 3">
    <name type="scientific">Glomus cerebriforme</name>
    <dbReference type="NCBI Taxonomy" id="658196"/>
    <lineage>
        <taxon>Eukaryota</taxon>
        <taxon>Fungi</taxon>
        <taxon>Fungi incertae sedis</taxon>
        <taxon>Mucoromycota</taxon>
        <taxon>Glomeromycotina</taxon>
        <taxon>Glomeromycetes</taxon>
        <taxon>Glomerales</taxon>
        <taxon>Glomeraceae</taxon>
        <taxon>Glomus</taxon>
    </lineage>
</organism>
<gene>
    <name evidence="2" type="ORF">C1645_826126</name>
</gene>
<dbReference type="Proteomes" id="UP000265703">
    <property type="component" value="Unassembled WGS sequence"/>
</dbReference>
<evidence type="ECO:0000256" key="1">
    <source>
        <dbReference type="SAM" id="MobiDB-lite"/>
    </source>
</evidence>
<sequence>MKVHQEIQKRGKRHKDEDEDEKEEEVLNSSHQFISIILQLRPHTPITLPTPTERQRSRRSTPIVELLIAEPAQSQHSTSMVRQILFDNRSPFNNIETQVKKLNSNKDNELNSKVFNINNNLVCIILSYLDI</sequence>
<proteinExistence type="predicted"/>
<protein>
    <submittedName>
        <fullName evidence="2">Uncharacterized protein</fullName>
    </submittedName>
</protein>
<dbReference type="OrthoDB" id="2491975at2759"/>
<comment type="caution">
    <text evidence="2">The sequence shown here is derived from an EMBL/GenBank/DDBJ whole genome shotgun (WGS) entry which is preliminary data.</text>
</comment>
<feature type="region of interest" description="Disordered" evidence="1">
    <location>
        <begin position="1"/>
        <end position="25"/>
    </location>
</feature>
<keyword evidence="3" id="KW-1185">Reference proteome</keyword>
<reference evidence="2 3" key="1">
    <citation type="submission" date="2018-06" db="EMBL/GenBank/DDBJ databases">
        <title>Comparative genomics reveals the genomic features of Rhizophagus irregularis, R. cerebriforme, R. diaphanum and Gigaspora rosea, and their symbiotic lifestyle signature.</title>
        <authorList>
            <person name="Morin E."/>
            <person name="San Clemente H."/>
            <person name="Chen E.C.H."/>
            <person name="De La Providencia I."/>
            <person name="Hainaut M."/>
            <person name="Kuo A."/>
            <person name="Kohler A."/>
            <person name="Murat C."/>
            <person name="Tang N."/>
            <person name="Roy S."/>
            <person name="Loubradou J."/>
            <person name="Henrissat B."/>
            <person name="Grigoriev I.V."/>
            <person name="Corradi N."/>
            <person name="Roux C."/>
            <person name="Martin F.M."/>
        </authorList>
    </citation>
    <scope>NUCLEOTIDE SEQUENCE [LARGE SCALE GENOMIC DNA]</scope>
    <source>
        <strain evidence="2 3">DAOM 227022</strain>
    </source>
</reference>
<dbReference type="AlphaFoldDB" id="A0A397SVF1"/>
<name>A0A397SVF1_9GLOM</name>
<accession>A0A397SVF1</accession>